<dbReference type="EC" id="2.5.1.47" evidence="3"/>
<evidence type="ECO:0000256" key="3">
    <source>
        <dbReference type="ARBA" id="ARBA00012681"/>
    </source>
</evidence>
<dbReference type="PANTHER" id="PTHR10314">
    <property type="entry name" value="CYSTATHIONINE BETA-SYNTHASE"/>
    <property type="match status" value="1"/>
</dbReference>
<dbReference type="InterPro" id="IPR036052">
    <property type="entry name" value="TrpB-like_PALP_sf"/>
</dbReference>
<dbReference type="Gene3D" id="3.40.50.1100">
    <property type="match status" value="2"/>
</dbReference>
<organism evidence="7 8">
    <name type="scientific">Thermomonas carbonis</name>
    <dbReference type="NCBI Taxonomy" id="1463158"/>
    <lineage>
        <taxon>Bacteria</taxon>
        <taxon>Pseudomonadati</taxon>
        <taxon>Pseudomonadota</taxon>
        <taxon>Gammaproteobacteria</taxon>
        <taxon>Lysobacterales</taxon>
        <taxon>Lysobacteraceae</taxon>
        <taxon>Thermomonas</taxon>
    </lineage>
</organism>
<comment type="catalytic activity">
    <reaction evidence="5">
        <text>O-acetyl-L-serine + hydrogen sulfide = L-cysteine + acetate</text>
        <dbReference type="Rhea" id="RHEA:14829"/>
        <dbReference type="ChEBI" id="CHEBI:29919"/>
        <dbReference type="ChEBI" id="CHEBI:30089"/>
        <dbReference type="ChEBI" id="CHEBI:35235"/>
        <dbReference type="ChEBI" id="CHEBI:58340"/>
        <dbReference type="EC" id="2.5.1.47"/>
    </reaction>
</comment>
<dbReference type="Pfam" id="PF00291">
    <property type="entry name" value="PALP"/>
    <property type="match status" value="1"/>
</dbReference>
<dbReference type="Proteomes" id="UP000515804">
    <property type="component" value="Chromosome"/>
</dbReference>
<dbReference type="EMBL" id="CP060719">
    <property type="protein sequence ID" value="QNN70087.1"/>
    <property type="molecule type" value="Genomic_DNA"/>
</dbReference>
<comment type="pathway">
    <text evidence="2">Amino-acid biosynthesis; L-cysteine biosynthesis; L-cysteine from L-serine: step 2/2.</text>
</comment>
<evidence type="ECO:0000256" key="4">
    <source>
        <dbReference type="ARBA" id="ARBA00022898"/>
    </source>
</evidence>
<sequence>MAGVSADAAATDHDRAWISAAIAQLHREAARSADTHLLHMRFDRFPGIDFYFKDEAAHPTGSLKHRLARSLFLYALCNGRLHAGQAVIDASSGSTAISEAWFARLLGLRFTAVMPASTAPGKIEAVRALGGHCELTGEGACTQVRAFDIAADGACFLDQFGLAERATDWRGNNNIAESILSQLAREPHPEPAWIVCGAGTGGTSATIGRYLRYRGLRTRLCVAEPEGAAFAEGWRSRDRGARARQATCIEGIGRARVEPGFLFEIVDDVIEVEDPASVAAMLLLEERIGFRYGGSSGTNLVACLALASRMRDAGQTGSIVTLLCDRGARYRETLYDAGWRQAHAIDPSPWLLQLRTTLDASP</sequence>
<evidence type="ECO:0000256" key="1">
    <source>
        <dbReference type="ARBA" id="ARBA00001933"/>
    </source>
</evidence>
<dbReference type="KEGG" id="tcn:H9L16_00025"/>
<proteinExistence type="predicted"/>
<dbReference type="GO" id="GO:0004124">
    <property type="term" value="F:cysteine synthase activity"/>
    <property type="evidence" value="ECO:0007669"/>
    <property type="project" value="UniProtKB-EC"/>
</dbReference>
<name>A0A7G9SQG2_9GAMM</name>
<dbReference type="InterPro" id="IPR050214">
    <property type="entry name" value="Cys_Synth/Cystath_Beta-Synth"/>
</dbReference>
<evidence type="ECO:0000256" key="2">
    <source>
        <dbReference type="ARBA" id="ARBA00004962"/>
    </source>
</evidence>
<reference evidence="7 8" key="1">
    <citation type="submission" date="2020-08" db="EMBL/GenBank/DDBJ databases">
        <title>Genome sequence of Thermomonas carbonis KCTC 42013T.</title>
        <authorList>
            <person name="Hyun D.-W."/>
            <person name="Bae J.-W."/>
        </authorList>
    </citation>
    <scope>NUCLEOTIDE SEQUENCE [LARGE SCALE GENOMIC DNA]</scope>
    <source>
        <strain evidence="7 8">KCTC 42013</strain>
    </source>
</reference>
<evidence type="ECO:0000313" key="7">
    <source>
        <dbReference type="EMBL" id="QNN70087.1"/>
    </source>
</evidence>
<dbReference type="AlphaFoldDB" id="A0A7G9SQG2"/>
<dbReference type="SUPFAM" id="SSF53686">
    <property type="entry name" value="Tryptophan synthase beta subunit-like PLP-dependent enzymes"/>
    <property type="match status" value="1"/>
</dbReference>
<comment type="cofactor">
    <cofactor evidence="1">
        <name>pyridoxal 5'-phosphate</name>
        <dbReference type="ChEBI" id="CHEBI:597326"/>
    </cofactor>
</comment>
<evidence type="ECO:0000313" key="8">
    <source>
        <dbReference type="Proteomes" id="UP000515804"/>
    </source>
</evidence>
<evidence type="ECO:0000259" key="6">
    <source>
        <dbReference type="Pfam" id="PF00291"/>
    </source>
</evidence>
<keyword evidence="4" id="KW-0663">Pyridoxal phosphate</keyword>
<accession>A0A7G9SQG2</accession>
<evidence type="ECO:0000256" key="5">
    <source>
        <dbReference type="ARBA" id="ARBA00047931"/>
    </source>
</evidence>
<feature type="domain" description="Tryptophan synthase beta chain-like PALP" evidence="6">
    <location>
        <begin position="41"/>
        <end position="325"/>
    </location>
</feature>
<keyword evidence="8" id="KW-1185">Reference proteome</keyword>
<protein>
    <recommendedName>
        <fullName evidence="3">cysteine synthase</fullName>
        <ecNumber evidence="3">2.5.1.47</ecNumber>
    </recommendedName>
</protein>
<dbReference type="InterPro" id="IPR001926">
    <property type="entry name" value="TrpB-like_PALP"/>
</dbReference>
<gene>
    <name evidence="7" type="ORF">H9L16_00025</name>
</gene>